<feature type="transmembrane region" description="Helical" evidence="1">
    <location>
        <begin position="104"/>
        <end position="123"/>
    </location>
</feature>
<keyword evidence="1" id="KW-0472">Membrane</keyword>
<proteinExistence type="predicted"/>
<dbReference type="EMBL" id="BAABRI010000011">
    <property type="protein sequence ID" value="GAA5482976.1"/>
    <property type="molecule type" value="Genomic_DNA"/>
</dbReference>
<dbReference type="Proteomes" id="UP001476282">
    <property type="component" value="Unassembled WGS sequence"/>
</dbReference>
<keyword evidence="1" id="KW-1133">Transmembrane helix</keyword>
<accession>A0ABP9UQK4</accession>
<feature type="transmembrane region" description="Helical" evidence="1">
    <location>
        <begin position="68"/>
        <end position="92"/>
    </location>
</feature>
<evidence type="ECO:0000256" key="1">
    <source>
        <dbReference type="SAM" id="Phobius"/>
    </source>
</evidence>
<feature type="transmembrane region" description="Helical" evidence="1">
    <location>
        <begin position="135"/>
        <end position="156"/>
    </location>
</feature>
<keyword evidence="3" id="KW-1185">Reference proteome</keyword>
<reference evidence="2 3" key="1">
    <citation type="submission" date="2024-02" db="EMBL/GenBank/DDBJ databases">
        <title>Haloferula sargassicola NBRC 104335.</title>
        <authorList>
            <person name="Ichikawa N."/>
            <person name="Katano-Makiyama Y."/>
            <person name="Hidaka K."/>
        </authorList>
    </citation>
    <scope>NUCLEOTIDE SEQUENCE [LARGE SCALE GENOMIC DNA]</scope>
    <source>
        <strain evidence="2 3">NBRC 104335</strain>
    </source>
</reference>
<evidence type="ECO:0000313" key="2">
    <source>
        <dbReference type="EMBL" id="GAA5482976.1"/>
    </source>
</evidence>
<comment type="caution">
    <text evidence="2">The sequence shown here is derived from an EMBL/GenBank/DDBJ whole genome shotgun (WGS) entry which is preliminary data.</text>
</comment>
<name>A0ABP9UQK4_9BACT</name>
<dbReference type="RefSeq" id="WP_353567102.1">
    <property type="nucleotide sequence ID" value="NZ_BAABRI010000011.1"/>
</dbReference>
<keyword evidence="1" id="KW-0812">Transmembrane</keyword>
<feature type="transmembrane region" description="Helical" evidence="1">
    <location>
        <begin position="44"/>
        <end position="61"/>
    </location>
</feature>
<sequence length="167" mass="18269">MRPTPTQPGRAAPLLVWVAALAAATSQCRPLFMAWLHDPTMRGSGWVFLLWLPAVASLWRWPAKMPWAWILGAFALLFLGILGEMQALIYGGLSLLLCLPVPKLGARLGFAATSAAWMPLWYWALRPLAGPSIALWTLVGSAALLGGLLVFTHLTLRHEPKEESHPV</sequence>
<organism evidence="2 3">
    <name type="scientific">Haloferula sargassicola</name>
    <dbReference type="NCBI Taxonomy" id="490096"/>
    <lineage>
        <taxon>Bacteria</taxon>
        <taxon>Pseudomonadati</taxon>
        <taxon>Verrucomicrobiota</taxon>
        <taxon>Verrucomicrobiia</taxon>
        <taxon>Verrucomicrobiales</taxon>
        <taxon>Verrucomicrobiaceae</taxon>
        <taxon>Haloferula</taxon>
    </lineage>
</organism>
<protein>
    <submittedName>
        <fullName evidence="2">Uncharacterized protein</fullName>
    </submittedName>
</protein>
<evidence type="ECO:0000313" key="3">
    <source>
        <dbReference type="Proteomes" id="UP001476282"/>
    </source>
</evidence>
<gene>
    <name evidence="2" type="ORF">Hsar01_02202</name>
</gene>